<dbReference type="STRING" id="34508.A0A4U5LXS6"/>
<organism evidence="3 4">
    <name type="scientific">Steinernema carpocapsae</name>
    <name type="common">Entomopathogenic nematode</name>
    <dbReference type="NCBI Taxonomy" id="34508"/>
    <lineage>
        <taxon>Eukaryota</taxon>
        <taxon>Metazoa</taxon>
        <taxon>Ecdysozoa</taxon>
        <taxon>Nematoda</taxon>
        <taxon>Chromadorea</taxon>
        <taxon>Rhabditida</taxon>
        <taxon>Tylenchina</taxon>
        <taxon>Panagrolaimomorpha</taxon>
        <taxon>Strongyloidoidea</taxon>
        <taxon>Steinernematidae</taxon>
        <taxon>Steinernema</taxon>
    </lineage>
</organism>
<dbReference type="GO" id="GO:0141221">
    <property type="term" value="F:histone deacetylase activity, hydrolytic mechanism"/>
    <property type="evidence" value="ECO:0007669"/>
    <property type="project" value="UniProtKB-EC"/>
</dbReference>
<sequence>MFNYEIFPRDFKAKESMSRSVRLESGTGDGEYLRKLRQELNTALGEFTADLIVYNAGTDSLRGDPLGCLSLSAKGIIERDEIVFELARENCTPIVMVTSGGYLPASAQVIADSILNLHTKKLIQPPK</sequence>
<comment type="caution">
    <text evidence="3">The sequence shown here is derived from an EMBL/GenBank/DDBJ whole genome shotgun (WGS) entry which is preliminary data.</text>
</comment>
<dbReference type="Gene3D" id="3.40.800.20">
    <property type="entry name" value="Histone deacetylase domain"/>
    <property type="match status" value="1"/>
</dbReference>
<evidence type="ECO:0000259" key="2">
    <source>
        <dbReference type="Pfam" id="PF00850"/>
    </source>
</evidence>
<proteinExistence type="predicted"/>
<dbReference type="OrthoDB" id="437693at2759"/>
<dbReference type="PANTHER" id="PTHR10625:SF23">
    <property type="entry name" value="HISTONE DEACETYLASE 11"/>
    <property type="match status" value="1"/>
</dbReference>
<dbReference type="PANTHER" id="PTHR10625">
    <property type="entry name" value="HISTONE DEACETYLASE HDAC1-RELATED"/>
    <property type="match status" value="1"/>
</dbReference>
<dbReference type="InterPro" id="IPR037138">
    <property type="entry name" value="His_deacetylse_dom_sf"/>
</dbReference>
<evidence type="ECO:0000313" key="3">
    <source>
        <dbReference type="EMBL" id="TKR61051.1"/>
    </source>
</evidence>
<evidence type="ECO:0000313" key="4">
    <source>
        <dbReference type="Proteomes" id="UP000298663"/>
    </source>
</evidence>
<dbReference type="GO" id="GO:0000118">
    <property type="term" value="C:histone deacetylase complex"/>
    <property type="evidence" value="ECO:0007669"/>
    <property type="project" value="TreeGrafter"/>
</dbReference>
<keyword evidence="4" id="KW-1185">Reference proteome</keyword>
<dbReference type="InterPro" id="IPR023696">
    <property type="entry name" value="Ureohydrolase_dom_sf"/>
</dbReference>
<dbReference type="EMBL" id="AZBU02000011">
    <property type="protein sequence ID" value="TKR61051.1"/>
    <property type="molecule type" value="Genomic_DNA"/>
</dbReference>
<name>A0A4U5LXS6_STECR</name>
<reference evidence="3 4" key="1">
    <citation type="journal article" date="2015" name="Genome Biol.">
        <title>Comparative genomics of Steinernema reveals deeply conserved gene regulatory networks.</title>
        <authorList>
            <person name="Dillman A.R."/>
            <person name="Macchietto M."/>
            <person name="Porter C.F."/>
            <person name="Rogers A."/>
            <person name="Williams B."/>
            <person name="Antoshechkin I."/>
            <person name="Lee M.M."/>
            <person name="Goodwin Z."/>
            <person name="Lu X."/>
            <person name="Lewis E.E."/>
            <person name="Goodrich-Blair H."/>
            <person name="Stock S.P."/>
            <person name="Adams B.J."/>
            <person name="Sternberg P.W."/>
            <person name="Mortazavi A."/>
        </authorList>
    </citation>
    <scope>NUCLEOTIDE SEQUENCE [LARGE SCALE GENOMIC DNA]</scope>
    <source>
        <strain evidence="3 4">ALL</strain>
    </source>
</reference>
<dbReference type="GO" id="GO:0040029">
    <property type="term" value="P:epigenetic regulation of gene expression"/>
    <property type="evidence" value="ECO:0007669"/>
    <property type="project" value="TreeGrafter"/>
</dbReference>
<evidence type="ECO:0000256" key="1">
    <source>
        <dbReference type="ARBA" id="ARBA00048287"/>
    </source>
</evidence>
<accession>A0A4U5LXS6</accession>
<dbReference type="SUPFAM" id="SSF52768">
    <property type="entry name" value="Arginase/deacetylase"/>
    <property type="match status" value="1"/>
</dbReference>
<dbReference type="AlphaFoldDB" id="A0A4U5LXS6"/>
<gene>
    <name evidence="3" type="ORF">L596_028217</name>
</gene>
<protein>
    <recommendedName>
        <fullName evidence="2">Histone deacetylase domain-containing protein</fullName>
    </recommendedName>
</protein>
<dbReference type="Proteomes" id="UP000298663">
    <property type="component" value="Unassembled WGS sequence"/>
</dbReference>
<comment type="catalytic activity">
    <reaction evidence="1">
        <text>N(6)-acetyl-L-lysyl-[histone] + H2O = L-lysyl-[histone] + acetate</text>
        <dbReference type="Rhea" id="RHEA:58196"/>
        <dbReference type="Rhea" id="RHEA-COMP:9845"/>
        <dbReference type="Rhea" id="RHEA-COMP:11338"/>
        <dbReference type="ChEBI" id="CHEBI:15377"/>
        <dbReference type="ChEBI" id="CHEBI:29969"/>
        <dbReference type="ChEBI" id="CHEBI:30089"/>
        <dbReference type="ChEBI" id="CHEBI:61930"/>
        <dbReference type="EC" id="3.5.1.98"/>
    </reaction>
</comment>
<dbReference type="Pfam" id="PF00850">
    <property type="entry name" value="Hist_deacetyl"/>
    <property type="match status" value="1"/>
</dbReference>
<reference evidence="3 4" key="2">
    <citation type="journal article" date="2019" name="G3 (Bethesda)">
        <title>Hybrid Assembly of the Genome of the Entomopathogenic Nematode Steinernema carpocapsae Identifies the X-Chromosome.</title>
        <authorList>
            <person name="Serra L."/>
            <person name="Macchietto M."/>
            <person name="Macias-Munoz A."/>
            <person name="McGill C.J."/>
            <person name="Rodriguez I.M."/>
            <person name="Rodriguez B."/>
            <person name="Murad R."/>
            <person name="Mortazavi A."/>
        </authorList>
    </citation>
    <scope>NUCLEOTIDE SEQUENCE [LARGE SCALE GENOMIC DNA]</scope>
    <source>
        <strain evidence="3 4">ALL</strain>
    </source>
</reference>
<feature type="domain" description="Histone deacetylase" evidence="2">
    <location>
        <begin position="13"/>
        <end position="115"/>
    </location>
</feature>
<dbReference type="InterPro" id="IPR023801">
    <property type="entry name" value="His_deacetylse_dom"/>
</dbReference>